<proteinExistence type="predicted"/>
<feature type="signal peptide" evidence="1">
    <location>
        <begin position="1"/>
        <end position="22"/>
    </location>
</feature>
<organism evidence="2 3">
    <name type="scientific">Gilliamella bombicola</name>
    <dbReference type="NCBI Taxonomy" id="1798182"/>
    <lineage>
        <taxon>Bacteria</taxon>
        <taxon>Pseudomonadati</taxon>
        <taxon>Pseudomonadota</taxon>
        <taxon>Gammaproteobacteria</taxon>
        <taxon>Orbales</taxon>
        <taxon>Orbaceae</taxon>
        <taxon>Gilliamella</taxon>
    </lineage>
</organism>
<evidence type="ECO:0000256" key="1">
    <source>
        <dbReference type="SAM" id="SignalP"/>
    </source>
</evidence>
<evidence type="ECO:0000313" key="3">
    <source>
        <dbReference type="Proteomes" id="UP000199670"/>
    </source>
</evidence>
<dbReference type="OrthoDB" id="7067924at2"/>
<protein>
    <submittedName>
        <fullName evidence="2">Uncharacterized protein</fullName>
    </submittedName>
</protein>
<accession>A0A1C4BUC6</accession>
<evidence type="ECO:0000313" key="2">
    <source>
        <dbReference type="EMBL" id="SCC10511.1"/>
    </source>
</evidence>
<dbReference type="STRING" id="1798182.GA0061081_1069"/>
<sequence length="138" mass="16289">MKLSLSALVLSFLCFFVPISHAEISIKKCQPNQSDYIIFDEYDAKIAENIIDYKLHDQPEKRENSIIQIFANENSDDRNDWIASFRFDDESEQYLFYQVDQDEFIEIDKKQFETLLPKIVACNQNKQVPIYSENFDAD</sequence>
<gene>
    <name evidence="2" type="ORF">GA0061081_1069</name>
</gene>
<feature type="chain" id="PRO_5008689509" evidence="1">
    <location>
        <begin position="23"/>
        <end position="138"/>
    </location>
</feature>
<dbReference type="Proteomes" id="UP000199670">
    <property type="component" value="Unassembled WGS sequence"/>
</dbReference>
<dbReference type="RefSeq" id="WP_091348524.1">
    <property type="nucleotide sequence ID" value="NZ_FMAQ01000006.1"/>
</dbReference>
<keyword evidence="3" id="KW-1185">Reference proteome</keyword>
<name>A0A1C4BUC6_9GAMM</name>
<dbReference type="AlphaFoldDB" id="A0A1C4BUC6"/>
<dbReference type="EMBL" id="FMAQ01000006">
    <property type="protein sequence ID" value="SCC10511.1"/>
    <property type="molecule type" value="Genomic_DNA"/>
</dbReference>
<keyword evidence="1" id="KW-0732">Signal</keyword>
<reference evidence="3" key="1">
    <citation type="submission" date="2016-08" db="EMBL/GenBank/DDBJ databases">
        <authorList>
            <person name="Varghese N."/>
            <person name="Submissions Spin"/>
        </authorList>
    </citation>
    <scope>NUCLEOTIDE SEQUENCE [LARGE SCALE GENOMIC DNA]</scope>
    <source>
        <strain evidence="3">R-53248</strain>
    </source>
</reference>